<comment type="caution">
    <text evidence="1">The sequence shown here is derived from an EMBL/GenBank/DDBJ whole genome shotgun (WGS) entry which is preliminary data.</text>
</comment>
<dbReference type="AlphaFoldDB" id="A0AA86P1J9"/>
<evidence type="ECO:0000313" key="1">
    <source>
        <dbReference type="EMBL" id="CAI9929415.1"/>
    </source>
</evidence>
<sequence>MQRTHTKQFAPKTKWSQDEIKTFFELYPRYGNNFKQYMGNLQRTHSQIKGFYHNCLRRQQQQSILKFQKKQIQNSEKLNQLLAISYANNLNDSNEIQKLEALFPQDNQDTPDQEKDNLELVDSLLHILLQNNKQNQKLQ</sequence>
<dbReference type="InterPro" id="IPR009057">
    <property type="entry name" value="Homeodomain-like_sf"/>
</dbReference>
<evidence type="ECO:0000313" key="3">
    <source>
        <dbReference type="EMBL" id="CAL6076302.1"/>
    </source>
</evidence>
<keyword evidence="4" id="KW-1185">Reference proteome</keyword>
<protein>
    <recommendedName>
        <fullName evidence="5">Myb-like DNA-binding domain-containing protein</fullName>
    </recommendedName>
</protein>
<dbReference type="SUPFAM" id="SSF46689">
    <property type="entry name" value="Homeodomain-like"/>
    <property type="match status" value="1"/>
</dbReference>
<dbReference type="EMBL" id="CAXDID020000319">
    <property type="protein sequence ID" value="CAL6076302.1"/>
    <property type="molecule type" value="Genomic_DNA"/>
</dbReference>
<dbReference type="Proteomes" id="UP001642409">
    <property type="component" value="Unassembled WGS sequence"/>
</dbReference>
<evidence type="ECO:0008006" key="5">
    <source>
        <dbReference type="Google" id="ProtNLM"/>
    </source>
</evidence>
<reference evidence="2 4" key="2">
    <citation type="submission" date="2024-07" db="EMBL/GenBank/DDBJ databases">
        <authorList>
            <person name="Akdeniz Z."/>
        </authorList>
    </citation>
    <scope>NUCLEOTIDE SEQUENCE [LARGE SCALE GENOMIC DNA]</scope>
</reference>
<evidence type="ECO:0000313" key="4">
    <source>
        <dbReference type="Proteomes" id="UP001642409"/>
    </source>
</evidence>
<reference evidence="1" key="1">
    <citation type="submission" date="2023-06" db="EMBL/GenBank/DDBJ databases">
        <authorList>
            <person name="Kurt Z."/>
        </authorList>
    </citation>
    <scope>NUCLEOTIDE SEQUENCE</scope>
</reference>
<dbReference type="Gene3D" id="1.10.10.60">
    <property type="entry name" value="Homeodomain-like"/>
    <property type="match status" value="1"/>
</dbReference>
<evidence type="ECO:0000313" key="2">
    <source>
        <dbReference type="EMBL" id="CAL5979677.1"/>
    </source>
</evidence>
<organism evidence="1">
    <name type="scientific">Hexamita inflata</name>
    <dbReference type="NCBI Taxonomy" id="28002"/>
    <lineage>
        <taxon>Eukaryota</taxon>
        <taxon>Metamonada</taxon>
        <taxon>Diplomonadida</taxon>
        <taxon>Hexamitidae</taxon>
        <taxon>Hexamitinae</taxon>
        <taxon>Hexamita</taxon>
    </lineage>
</organism>
<gene>
    <name evidence="1" type="ORF">HINF_LOCUS17060</name>
    <name evidence="3" type="ORF">HINF_LOCUS57624</name>
    <name evidence="2" type="ORF">HINF_LOCUS5811</name>
</gene>
<name>A0AA86P1J9_9EUKA</name>
<dbReference type="EMBL" id="CAXDID020000011">
    <property type="protein sequence ID" value="CAL5979677.1"/>
    <property type="molecule type" value="Genomic_DNA"/>
</dbReference>
<accession>A0AA86P1J9</accession>
<proteinExistence type="predicted"/>
<dbReference type="EMBL" id="CATOUU010000435">
    <property type="protein sequence ID" value="CAI9929415.1"/>
    <property type="molecule type" value="Genomic_DNA"/>
</dbReference>